<dbReference type="Gene3D" id="3.40.50.2300">
    <property type="match status" value="2"/>
</dbReference>
<accession>A0A241Q1D6</accession>
<dbReference type="SUPFAM" id="SSF53822">
    <property type="entry name" value="Periplasmic binding protein-like I"/>
    <property type="match status" value="1"/>
</dbReference>
<evidence type="ECO:0000313" key="7">
    <source>
        <dbReference type="EMBL" id="ASG28537.1"/>
    </source>
</evidence>
<dbReference type="InterPro" id="IPR051010">
    <property type="entry name" value="BCAA_transport"/>
</dbReference>
<evidence type="ECO:0000256" key="3">
    <source>
        <dbReference type="ARBA" id="ARBA00022729"/>
    </source>
</evidence>
<dbReference type="PANTHER" id="PTHR30483:SF6">
    <property type="entry name" value="PERIPLASMIC BINDING PROTEIN OF ABC TRANSPORTER FOR NATURAL AMINO ACIDS"/>
    <property type="match status" value="1"/>
</dbReference>
<organism evidence="7 8">
    <name type="scientific">Fusobacterium nucleatum subsp. polymorphum</name>
    <name type="common">Fusobacterium polymorphum</name>
    <dbReference type="NCBI Taxonomy" id="76857"/>
    <lineage>
        <taxon>Bacteria</taxon>
        <taxon>Fusobacteriati</taxon>
        <taxon>Fusobacteriota</taxon>
        <taxon>Fusobacteriia</taxon>
        <taxon>Fusobacteriales</taxon>
        <taxon>Fusobacteriaceae</taxon>
        <taxon>Fusobacterium</taxon>
    </lineage>
</organism>
<dbReference type="InterPro" id="IPR028081">
    <property type="entry name" value="Leu-bd"/>
</dbReference>
<dbReference type="Proteomes" id="UP000197638">
    <property type="component" value="Chromosome"/>
</dbReference>
<evidence type="ECO:0000256" key="2">
    <source>
        <dbReference type="ARBA" id="ARBA00022448"/>
    </source>
</evidence>
<feature type="signal peptide" evidence="5">
    <location>
        <begin position="1"/>
        <end position="24"/>
    </location>
</feature>
<name>A0A241Q1D6_FUSNP</name>
<keyword evidence="4" id="KW-0029">Amino-acid transport</keyword>
<dbReference type="PANTHER" id="PTHR30483">
    <property type="entry name" value="LEUCINE-SPECIFIC-BINDING PROTEIN"/>
    <property type="match status" value="1"/>
</dbReference>
<dbReference type="GO" id="GO:0006865">
    <property type="term" value="P:amino acid transport"/>
    <property type="evidence" value="ECO:0007669"/>
    <property type="project" value="UniProtKB-KW"/>
</dbReference>
<comment type="similarity">
    <text evidence="1">Belongs to the leucine-binding protein family.</text>
</comment>
<feature type="domain" description="Leucine-binding protein" evidence="6">
    <location>
        <begin position="35"/>
        <end position="372"/>
    </location>
</feature>
<evidence type="ECO:0000313" key="8">
    <source>
        <dbReference type="Proteomes" id="UP000197638"/>
    </source>
</evidence>
<dbReference type="PROSITE" id="PS51257">
    <property type="entry name" value="PROKAR_LIPOPROTEIN"/>
    <property type="match status" value="1"/>
</dbReference>
<keyword evidence="3 5" id="KW-0732">Signal</keyword>
<evidence type="ECO:0000256" key="4">
    <source>
        <dbReference type="ARBA" id="ARBA00022970"/>
    </source>
</evidence>
<reference evidence="7 8" key="1">
    <citation type="submission" date="2017-06" db="EMBL/GenBank/DDBJ databases">
        <title>Genome sequencing of Fusobacterium nucleatum subsp. polymorphum KCOM 1275 (=ChDC F310).</title>
        <authorList>
            <person name="Kook J.-K."/>
            <person name="Park S.-N."/>
            <person name="Lim Y.K."/>
            <person name="Roh H."/>
        </authorList>
    </citation>
    <scope>NUCLEOTIDE SEQUENCE [LARGE SCALE GENOMIC DNA]</scope>
    <source>
        <strain evidence="7 8">KCOM 1275</strain>
    </source>
</reference>
<sequence>MKKKLLTTLLGASLFLAACGGEKAADKPATTEAETIKIGAIGPLTGPVAIYGISATNGLKLAIDEINANGGILGKQVELNVLDEKGDSTEAVNAYNKLVDWGMVALVGDITSKPSVAVAEVAAQDGIPMITPTGTQLNITEAGSNVFRVCFTDPYQGEVLAKFAKEKLGAKTVAIMSNNSSDYSDGVANAFVAEAEKQGIQVVAREGYSDGDKDFKAQLTKIAQQNPDVLFIPDYYEQDGLIAIQAREVGLKSIIVGSDGWDGVVKTVDPSSYAAIENVYFANHYSTKDSNERIQNFIKNYKEKYNDEPSAFSALSYDTAYLLKAAIEKAGTTDKEAVAKAIKEIQFEGITGQLTFDEKNNPVKSITIIKIVNGDYTFDSVVSK</sequence>
<feature type="chain" id="PRO_5012534617" evidence="5">
    <location>
        <begin position="25"/>
        <end position="384"/>
    </location>
</feature>
<gene>
    <name evidence="7" type="ORF">CBG61_06100</name>
</gene>
<dbReference type="RefSeq" id="WP_088765059.1">
    <property type="nucleotide sequence ID" value="NZ_CP022123.1"/>
</dbReference>
<dbReference type="CDD" id="cd06347">
    <property type="entry name" value="PBP1_ABC_LivK_ligand_binding-like"/>
    <property type="match status" value="1"/>
</dbReference>
<dbReference type="AlphaFoldDB" id="A0A241Q1D6"/>
<dbReference type="Pfam" id="PF13458">
    <property type="entry name" value="Peripla_BP_6"/>
    <property type="match status" value="1"/>
</dbReference>
<proteinExistence type="inferred from homology"/>
<evidence type="ECO:0000259" key="6">
    <source>
        <dbReference type="Pfam" id="PF13458"/>
    </source>
</evidence>
<evidence type="ECO:0000256" key="1">
    <source>
        <dbReference type="ARBA" id="ARBA00010062"/>
    </source>
</evidence>
<evidence type="ECO:0000256" key="5">
    <source>
        <dbReference type="SAM" id="SignalP"/>
    </source>
</evidence>
<dbReference type="PRINTS" id="PR00337">
    <property type="entry name" value="LEUILEVALBP"/>
</dbReference>
<protein>
    <submittedName>
        <fullName evidence="7">Amino acid-binding protein</fullName>
    </submittedName>
</protein>
<dbReference type="EMBL" id="CP022123">
    <property type="protein sequence ID" value="ASG28537.1"/>
    <property type="molecule type" value="Genomic_DNA"/>
</dbReference>
<dbReference type="InterPro" id="IPR028082">
    <property type="entry name" value="Peripla_BP_I"/>
</dbReference>
<dbReference type="InterPro" id="IPR000709">
    <property type="entry name" value="Leu_Ile_Val-bd"/>
</dbReference>
<keyword evidence="2" id="KW-0813">Transport</keyword>